<comment type="caution">
    <text evidence="1">The sequence shown here is derived from an EMBL/GenBank/DDBJ whole genome shotgun (WGS) entry which is preliminary data.</text>
</comment>
<dbReference type="AlphaFoldDB" id="A0A9P5SLQ9"/>
<name>A0A9P5SLQ9_9FUNG</name>
<gene>
    <name evidence="1" type="ORF">BG006_007015</name>
</gene>
<proteinExistence type="predicted"/>
<sequence length="289" mass="32691">MRDTFASILKDISIITQHTSQGVTEQELALDNMRQIKEEFLSGFQATLLQTVELVTRQFQSWHEMMSNGLLRFQELDRHAEEQLVKIVRANQGLESMIQQVGKVTNQLQDLKEQAVLGTQELLEQQDKGSEEFTQSTMKILHNMILALDTLDNHTQTSWQGMIETFKAESSDFQKEVADLLASTASDIGAMASESQEKLDQLNDAFYELKAKRWRFSWPIQMAIQFLAAEGSKYATGPNFDPGIVPPPGGRKIDAAYVHKGPILEVDAVSRLSQEKQEPNEIHLHPSFN</sequence>
<evidence type="ECO:0000313" key="2">
    <source>
        <dbReference type="Proteomes" id="UP000696485"/>
    </source>
</evidence>
<dbReference type="Proteomes" id="UP000696485">
    <property type="component" value="Unassembled WGS sequence"/>
</dbReference>
<organism evidence="1 2">
    <name type="scientific">Podila minutissima</name>
    <dbReference type="NCBI Taxonomy" id="64525"/>
    <lineage>
        <taxon>Eukaryota</taxon>
        <taxon>Fungi</taxon>
        <taxon>Fungi incertae sedis</taxon>
        <taxon>Mucoromycota</taxon>
        <taxon>Mortierellomycotina</taxon>
        <taxon>Mortierellomycetes</taxon>
        <taxon>Mortierellales</taxon>
        <taxon>Mortierellaceae</taxon>
        <taxon>Podila</taxon>
    </lineage>
</organism>
<evidence type="ECO:0000313" key="1">
    <source>
        <dbReference type="EMBL" id="KAF9329996.1"/>
    </source>
</evidence>
<accession>A0A9P5SLQ9</accession>
<dbReference type="EMBL" id="JAAAUY010000430">
    <property type="protein sequence ID" value="KAF9329996.1"/>
    <property type="molecule type" value="Genomic_DNA"/>
</dbReference>
<reference evidence="1" key="1">
    <citation type="journal article" date="2020" name="Fungal Divers.">
        <title>Resolving the Mortierellaceae phylogeny through synthesis of multi-gene phylogenetics and phylogenomics.</title>
        <authorList>
            <person name="Vandepol N."/>
            <person name="Liber J."/>
            <person name="Desiro A."/>
            <person name="Na H."/>
            <person name="Kennedy M."/>
            <person name="Barry K."/>
            <person name="Grigoriev I.V."/>
            <person name="Miller A.N."/>
            <person name="O'Donnell K."/>
            <person name="Stajich J.E."/>
            <person name="Bonito G."/>
        </authorList>
    </citation>
    <scope>NUCLEOTIDE SEQUENCE</scope>
    <source>
        <strain evidence="1">NVP1</strain>
    </source>
</reference>
<protein>
    <submittedName>
        <fullName evidence="1">Uncharacterized protein</fullName>
    </submittedName>
</protein>
<keyword evidence="2" id="KW-1185">Reference proteome</keyword>